<proteinExistence type="inferred from homology"/>
<dbReference type="InterPro" id="IPR019199">
    <property type="entry name" value="Virulence_VapD/CRISPR_Cas2"/>
</dbReference>
<comment type="cofactor">
    <cofactor evidence="1 8">
        <name>Mg(2+)</name>
        <dbReference type="ChEBI" id="CHEBI:18420"/>
    </cofactor>
</comment>
<dbReference type="RefSeq" id="WP_174632034.1">
    <property type="nucleotide sequence ID" value="NZ_CP049074.1"/>
</dbReference>
<keyword evidence="5 8" id="KW-0378">Hydrolase</keyword>
<evidence type="ECO:0000256" key="3">
    <source>
        <dbReference type="ARBA" id="ARBA00022723"/>
    </source>
</evidence>
<keyword evidence="3 8" id="KW-0479">Metal-binding</keyword>
<evidence type="ECO:0000256" key="4">
    <source>
        <dbReference type="ARBA" id="ARBA00022759"/>
    </source>
</evidence>
<dbReference type="SUPFAM" id="SSF143430">
    <property type="entry name" value="TTP0101/SSO1404-like"/>
    <property type="match status" value="1"/>
</dbReference>
<dbReference type="HAMAP" id="MF_01471">
    <property type="entry name" value="Cas2"/>
    <property type="match status" value="1"/>
</dbReference>
<gene>
    <name evidence="8 9" type="primary">cas2</name>
    <name evidence="9" type="ORF">GWK48_10330</name>
</gene>
<dbReference type="GO" id="GO:0004521">
    <property type="term" value="F:RNA endonuclease activity"/>
    <property type="evidence" value="ECO:0007669"/>
    <property type="project" value="InterPro"/>
</dbReference>
<evidence type="ECO:0000256" key="5">
    <source>
        <dbReference type="ARBA" id="ARBA00022801"/>
    </source>
</evidence>
<comment type="subunit">
    <text evidence="8">Homodimer, forms a heterotetramer with a Cas1 homodimer.</text>
</comment>
<evidence type="ECO:0000313" key="9">
    <source>
        <dbReference type="EMBL" id="QKR00730.1"/>
    </source>
</evidence>
<evidence type="ECO:0000256" key="7">
    <source>
        <dbReference type="ARBA" id="ARBA00023118"/>
    </source>
</evidence>
<evidence type="ECO:0000313" key="10">
    <source>
        <dbReference type="Proteomes" id="UP000509301"/>
    </source>
</evidence>
<comment type="similarity">
    <text evidence="8">Belongs to the CRISPR-associated endoribonuclease Cas2 protein family.</text>
</comment>
<accession>A0A6N0P0D0</accession>
<dbReference type="EMBL" id="CP049074">
    <property type="protein sequence ID" value="QKR00730.1"/>
    <property type="molecule type" value="Genomic_DNA"/>
</dbReference>
<dbReference type="GeneID" id="55642343"/>
<comment type="function">
    <text evidence="8">CRISPR (clustered regularly interspaced short palindromic repeat), is an adaptive immune system that provides protection against mobile genetic elements (viruses, transposable elements and conjugative plasmids). CRISPR clusters contain sequences complementary to antecedent mobile elements and target invading nucleic acids. CRISPR clusters are transcribed and processed into CRISPR RNA (crRNA). Functions as a ssRNA-specific endoribonuclease. Involved in the integration of spacer DNA into the CRISPR cassette.</text>
</comment>
<dbReference type="PANTHER" id="PTHR34405">
    <property type="entry name" value="CRISPR-ASSOCIATED ENDORIBONUCLEASE CAS2"/>
    <property type="match status" value="1"/>
</dbReference>
<dbReference type="Proteomes" id="UP000509301">
    <property type="component" value="Chromosome"/>
</dbReference>
<evidence type="ECO:0000256" key="8">
    <source>
        <dbReference type="HAMAP-Rule" id="MF_01471"/>
    </source>
</evidence>
<dbReference type="GO" id="GO:0016787">
    <property type="term" value="F:hydrolase activity"/>
    <property type="evidence" value="ECO:0007669"/>
    <property type="project" value="UniProtKB-KW"/>
</dbReference>
<sequence length="91" mass="10423">MMLLVIYDVSDNGKRTRLANSLKRYGMSRIQRSAFKGEVDSQRVKDLIRLIRREVDQTDVVHLVPLDPRNWEMRVVIGDEGGRNDGPATVV</sequence>
<dbReference type="GO" id="GO:0046872">
    <property type="term" value="F:metal ion binding"/>
    <property type="evidence" value="ECO:0007669"/>
    <property type="project" value="UniProtKB-UniRule"/>
</dbReference>
<evidence type="ECO:0000256" key="1">
    <source>
        <dbReference type="ARBA" id="ARBA00001946"/>
    </source>
</evidence>
<dbReference type="InterPro" id="IPR021127">
    <property type="entry name" value="CRISPR_associated_Cas2"/>
</dbReference>
<dbReference type="NCBIfam" id="TIGR01573">
    <property type="entry name" value="cas2"/>
    <property type="match status" value="1"/>
</dbReference>
<dbReference type="Pfam" id="PF09827">
    <property type="entry name" value="CRISPR_Cas2"/>
    <property type="match status" value="1"/>
</dbReference>
<name>A0A6N0P0D0_9CREN</name>
<organism evidence="9 10">
    <name type="scientific">Metallosphaera tengchongensis</name>
    <dbReference type="NCBI Taxonomy" id="1532350"/>
    <lineage>
        <taxon>Archaea</taxon>
        <taxon>Thermoproteota</taxon>
        <taxon>Thermoprotei</taxon>
        <taxon>Sulfolobales</taxon>
        <taxon>Sulfolobaceae</taxon>
        <taxon>Metallosphaera</taxon>
    </lineage>
</organism>
<evidence type="ECO:0000256" key="2">
    <source>
        <dbReference type="ARBA" id="ARBA00022722"/>
    </source>
</evidence>
<dbReference type="CDD" id="cd09725">
    <property type="entry name" value="Cas2_I_II_III"/>
    <property type="match status" value="1"/>
</dbReference>
<dbReference type="KEGG" id="mten:GWK48_10330"/>
<dbReference type="PANTHER" id="PTHR34405:SF3">
    <property type="entry name" value="CRISPR-ASSOCIATED ENDORIBONUCLEASE CAS2 3"/>
    <property type="match status" value="1"/>
</dbReference>
<dbReference type="GO" id="GO:0043571">
    <property type="term" value="P:maintenance of CRISPR repeat elements"/>
    <property type="evidence" value="ECO:0007669"/>
    <property type="project" value="UniProtKB-UniRule"/>
</dbReference>
<dbReference type="EC" id="3.1.-.-" evidence="8"/>
<keyword evidence="2 8" id="KW-0540">Nuclease</keyword>
<dbReference type="Gene3D" id="3.30.70.240">
    <property type="match status" value="1"/>
</dbReference>
<dbReference type="AlphaFoldDB" id="A0A6N0P0D0"/>
<evidence type="ECO:0000256" key="6">
    <source>
        <dbReference type="ARBA" id="ARBA00022842"/>
    </source>
</evidence>
<keyword evidence="10" id="KW-1185">Reference proteome</keyword>
<keyword evidence="6 8" id="KW-0460">Magnesium</keyword>
<dbReference type="OrthoDB" id="75992at2157"/>
<reference evidence="9 10" key="1">
    <citation type="submission" date="2020-02" db="EMBL/GenBank/DDBJ databases">
        <title>Comparative genome analysis reveals the metabolism and evolution of the thermophilic archaeal genus Metallosphaera.</title>
        <authorList>
            <person name="Jiang C."/>
        </authorList>
    </citation>
    <scope>NUCLEOTIDE SEQUENCE [LARGE SCALE GENOMIC DNA]</scope>
    <source>
        <strain evidence="9 10">Ric-A</strain>
    </source>
</reference>
<protein>
    <recommendedName>
        <fullName evidence="8">CRISPR-associated endoribonuclease Cas2</fullName>
        <ecNumber evidence="8">3.1.-.-</ecNumber>
    </recommendedName>
</protein>
<dbReference type="GO" id="GO:0051607">
    <property type="term" value="P:defense response to virus"/>
    <property type="evidence" value="ECO:0007669"/>
    <property type="project" value="UniProtKB-UniRule"/>
</dbReference>
<feature type="binding site" evidence="8">
    <location>
        <position position="8"/>
    </location>
    <ligand>
        <name>Mg(2+)</name>
        <dbReference type="ChEBI" id="CHEBI:18420"/>
        <note>catalytic</note>
    </ligand>
</feature>
<keyword evidence="7 8" id="KW-0051">Antiviral defense</keyword>
<keyword evidence="4 8" id="KW-0255">Endonuclease</keyword>